<accession>A0A1G9YT61</accession>
<dbReference type="Pfam" id="PF00326">
    <property type="entry name" value="Peptidase_S9"/>
    <property type="match status" value="1"/>
</dbReference>
<keyword evidence="2" id="KW-0472">Membrane</keyword>
<name>A0A1G9YT61_ALLAB</name>
<evidence type="ECO:0000256" key="1">
    <source>
        <dbReference type="SAM" id="MobiDB-lite"/>
    </source>
</evidence>
<dbReference type="STRING" id="211114.SAMN04489726_5008"/>
<keyword evidence="2" id="KW-1133">Transmembrane helix</keyword>
<dbReference type="SUPFAM" id="SSF53474">
    <property type="entry name" value="alpha/beta-Hydrolases"/>
    <property type="match status" value="1"/>
</dbReference>
<dbReference type="InterPro" id="IPR001375">
    <property type="entry name" value="Peptidase_S9_cat"/>
</dbReference>
<feature type="domain" description="Peptidase S9 prolyl oligopeptidase catalytic" evidence="3">
    <location>
        <begin position="231"/>
        <end position="404"/>
    </location>
</feature>
<dbReference type="PANTHER" id="PTHR12277:SF79">
    <property type="entry name" value="XAA-PRO DIPEPTIDYL-PEPTIDASE-RELATED"/>
    <property type="match status" value="1"/>
</dbReference>
<dbReference type="InterPro" id="IPR029058">
    <property type="entry name" value="AB_hydrolase_fold"/>
</dbReference>
<keyword evidence="5" id="KW-1185">Reference proteome</keyword>
<dbReference type="PANTHER" id="PTHR12277">
    <property type="entry name" value="ALPHA/BETA HYDROLASE DOMAIN-CONTAINING PROTEIN"/>
    <property type="match status" value="1"/>
</dbReference>
<evidence type="ECO:0000259" key="3">
    <source>
        <dbReference type="Pfam" id="PF00326"/>
    </source>
</evidence>
<dbReference type="Gene3D" id="3.40.50.1820">
    <property type="entry name" value="alpha/beta hydrolase"/>
    <property type="match status" value="1"/>
</dbReference>
<dbReference type="GO" id="GO:0008236">
    <property type="term" value="F:serine-type peptidase activity"/>
    <property type="evidence" value="ECO:0007669"/>
    <property type="project" value="InterPro"/>
</dbReference>
<reference evidence="4 5" key="1">
    <citation type="submission" date="2016-10" db="EMBL/GenBank/DDBJ databases">
        <authorList>
            <person name="de Groot N.N."/>
        </authorList>
    </citation>
    <scope>NUCLEOTIDE SEQUENCE [LARGE SCALE GENOMIC DNA]</scope>
    <source>
        <strain evidence="4 5">DSM 44149</strain>
    </source>
</reference>
<dbReference type="Proteomes" id="UP000183376">
    <property type="component" value="Chromosome I"/>
</dbReference>
<keyword evidence="2" id="KW-0812">Transmembrane</keyword>
<evidence type="ECO:0000313" key="4">
    <source>
        <dbReference type="EMBL" id="SDN11835.1"/>
    </source>
</evidence>
<gene>
    <name evidence="4" type="ORF">SAMN04489726_5008</name>
</gene>
<dbReference type="eggNOG" id="COG1073">
    <property type="taxonomic scope" value="Bacteria"/>
</dbReference>
<sequence>MIPGMTTSPVAEAPAERPSARRRSPRRRLAVFVLVIVLLLGAAAAGGSYYYSSVLLVPNHSAPRYYDEVFAVHDRNGVKSVTLAENEGTLRPGIWDIRWSTELSGSAQVGEILGRSPGKVERRLLGGALPPIGARVRVNADVWGAGNPRTAFGLDFSEVVVPTELGGAKAWYVGPPAGIEPQTWVIAVHGHNASYTETLRMIGPLHRAGLASLSISYRNDRDAPGSADGLHHLGDAEWRDVEAAMRMALGNGAKRFVLYGYSMGGAVIGQLLARSALAPKIAAVVLDSPVVSWSRTLTFQAEQRGLPTFLVPLTKTISGWRAGLDFDRFDLAQRPPATRPETLLLHGDADTSVPVSAARELAWAAGKLNWPLRYTEMPGAGHVALWNHDRASYERTVTDFITNSVAAAGR</sequence>
<feature type="region of interest" description="Disordered" evidence="1">
    <location>
        <begin position="1"/>
        <end position="22"/>
    </location>
</feature>
<evidence type="ECO:0000313" key="5">
    <source>
        <dbReference type="Proteomes" id="UP000183376"/>
    </source>
</evidence>
<dbReference type="AlphaFoldDB" id="A0A1G9YT61"/>
<protein>
    <recommendedName>
        <fullName evidence="3">Peptidase S9 prolyl oligopeptidase catalytic domain-containing protein</fullName>
    </recommendedName>
</protein>
<proteinExistence type="predicted"/>
<feature type="transmembrane region" description="Helical" evidence="2">
    <location>
        <begin position="29"/>
        <end position="51"/>
    </location>
</feature>
<dbReference type="EMBL" id="LT629701">
    <property type="protein sequence ID" value="SDN11835.1"/>
    <property type="molecule type" value="Genomic_DNA"/>
</dbReference>
<dbReference type="GO" id="GO:0006508">
    <property type="term" value="P:proteolysis"/>
    <property type="evidence" value="ECO:0007669"/>
    <property type="project" value="InterPro"/>
</dbReference>
<organism evidence="4 5">
    <name type="scientific">Allokutzneria albata</name>
    <name type="common">Kibdelosporangium albatum</name>
    <dbReference type="NCBI Taxonomy" id="211114"/>
    <lineage>
        <taxon>Bacteria</taxon>
        <taxon>Bacillati</taxon>
        <taxon>Actinomycetota</taxon>
        <taxon>Actinomycetes</taxon>
        <taxon>Pseudonocardiales</taxon>
        <taxon>Pseudonocardiaceae</taxon>
        <taxon>Allokutzneria</taxon>
    </lineage>
</organism>
<evidence type="ECO:0000256" key="2">
    <source>
        <dbReference type="SAM" id="Phobius"/>
    </source>
</evidence>